<dbReference type="InterPro" id="IPR052513">
    <property type="entry name" value="Thioester_dehydratase-like"/>
</dbReference>
<proteinExistence type="predicted"/>
<evidence type="ECO:0000259" key="1">
    <source>
        <dbReference type="Pfam" id="PF01796"/>
    </source>
</evidence>
<dbReference type="GeneID" id="66833176"/>
<dbReference type="InterPro" id="IPR002878">
    <property type="entry name" value="ChsH2_C"/>
</dbReference>
<dbReference type="eggNOG" id="COG1545">
    <property type="taxonomic scope" value="Bacteria"/>
</dbReference>
<accession>A0A098BFH0</accession>
<reference evidence="3 4" key="1">
    <citation type="journal article" date="2014" name="Genome Announc.">
        <title>Draft Genome Sequence of Propane- and Butane-Oxidizing Actinobacterium Rhodococcus ruber IEGM 231.</title>
        <authorList>
            <person name="Ivshina I.B."/>
            <person name="Kuyukina M.S."/>
            <person name="Krivoruchko A.V."/>
            <person name="Barbe V."/>
            <person name="Fischer C."/>
        </authorList>
    </citation>
    <scope>NUCLEOTIDE SEQUENCE [LARGE SCALE GENOMIC DNA]</scope>
</reference>
<dbReference type="SUPFAM" id="SSF50249">
    <property type="entry name" value="Nucleic acid-binding proteins"/>
    <property type="match status" value="1"/>
</dbReference>
<dbReference type="PANTHER" id="PTHR34075">
    <property type="entry name" value="BLR3430 PROTEIN"/>
    <property type="match status" value="1"/>
</dbReference>
<name>A0A098BFH0_9NOCA</name>
<dbReference type="RefSeq" id="WP_017680089.1">
    <property type="nucleotide sequence ID" value="NZ_CP023714.1"/>
</dbReference>
<dbReference type="InterPro" id="IPR022002">
    <property type="entry name" value="ChsH2_Znr"/>
</dbReference>
<dbReference type="Pfam" id="PF12172">
    <property type="entry name" value="zf-ChsH2"/>
    <property type="match status" value="1"/>
</dbReference>
<feature type="domain" description="ChsH2 rubredoxin-like zinc ribbon" evidence="2">
    <location>
        <begin position="17"/>
        <end position="52"/>
    </location>
</feature>
<dbReference type="InterPro" id="IPR012340">
    <property type="entry name" value="NA-bd_OB-fold"/>
</dbReference>
<dbReference type="EMBL" id="CCSD01000027">
    <property type="protein sequence ID" value="CDZ86990.1"/>
    <property type="molecule type" value="Genomic_DNA"/>
</dbReference>
<dbReference type="Gene3D" id="6.10.30.10">
    <property type="match status" value="1"/>
</dbReference>
<dbReference type="AlphaFoldDB" id="A0A098BFH0"/>
<dbReference type="Proteomes" id="UP000042997">
    <property type="component" value="Unassembled WGS sequence"/>
</dbReference>
<dbReference type="Pfam" id="PF01796">
    <property type="entry name" value="OB_ChsH2_C"/>
    <property type="match status" value="1"/>
</dbReference>
<evidence type="ECO:0000313" key="4">
    <source>
        <dbReference type="Proteomes" id="UP000042997"/>
    </source>
</evidence>
<dbReference type="PANTHER" id="PTHR34075:SF5">
    <property type="entry name" value="BLR3430 PROTEIN"/>
    <property type="match status" value="1"/>
</dbReference>
<dbReference type="OrthoDB" id="7470921at2"/>
<gene>
    <name evidence="3" type="ORF">RHRU231_190014</name>
</gene>
<sequence length="136" mass="15045">MTAVPRLTITQDNEFWFAAAREGRLEIQRCSDCGALRHPPGPACPKCRSFKWDTVESSRRGTLHSWTVIHHPKDPSFDYPLAVGLIDLEEGIRIVADIAGVEHDRLRIGMELEVGFAEHAHGEILPQLRLPGGGAA</sequence>
<evidence type="ECO:0000313" key="3">
    <source>
        <dbReference type="EMBL" id="CDZ86990.1"/>
    </source>
</evidence>
<feature type="domain" description="ChsH2 C-terminal OB-fold" evidence="1">
    <location>
        <begin position="55"/>
        <end position="116"/>
    </location>
</feature>
<evidence type="ECO:0000259" key="2">
    <source>
        <dbReference type="Pfam" id="PF12172"/>
    </source>
</evidence>
<protein>
    <submittedName>
        <fullName evidence="3">Uncharacterized protein</fullName>
    </submittedName>
</protein>
<organism evidence="3 4">
    <name type="scientific">Rhodococcus ruber</name>
    <dbReference type="NCBI Taxonomy" id="1830"/>
    <lineage>
        <taxon>Bacteria</taxon>
        <taxon>Bacillati</taxon>
        <taxon>Actinomycetota</taxon>
        <taxon>Actinomycetes</taxon>
        <taxon>Mycobacteriales</taxon>
        <taxon>Nocardiaceae</taxon>
        <taxon>Rhodococcus</taxon>
    </lineage>
</organism>